<organism evidence="8 9">
    <name type="scientific">Clostridium oceanicum</name>
    <dbReference type="NCBI Taxonomy" id="1543"/>
    <lineage>
        <taxon>Bacteria</taxon>
        <taxon>Bacillati</taxon>
        <taxon>Bacillota</taxon>
        <taxon>Clostridia</taxon>
        <taxon>Eubacteriales</taxon>
        <taxon>Clostridiaceae</taxon>
        <taxon>Clostridium</taxon>
    </lineage>
</organism>
<dbReference type="PROSITE" id="PS00070">
    <property type="entry name" value="ALDEHYDE_DEHYDR_CYS"/>
    <property type="match status" value="1"/>
</dbReference>
<feature type="domain" description="Aldehyde dehydrogenase" evidence="7">
    <location>
        <begin position="4"/>
        <end position="428"/>
    </location>
</feature>
<dbReference type="InterPro" id="IPR029510">
    <property type="entry name" value="Ald_DH_CS_GLU"/>
</dbReference>
<keyword evidence="2 3" id="KW-0560">Oxidoreductase</keyword>
<reference evidence="9" key="1">
    <citation type="journal article" date="2019" name="Int. J. Syst. Evol. Microbiol.">
        <title>The Global Catalogue of Microorganisms (GCM) 10K type strain sequencing project: providing services to taxonomists for standard genome sequencing and annotation.</title>
        <authorList>
            <consortium name="The Broad Institute Genomics Platform"/>
            <consortium name="The Broad Institute Genome Sequencing Center for Infectious Disease"/>
            <person name="Wu L."/>
            <person name="Ma J."/>
        </authorList>
    </citation>
    <scope>NUCLEOTIDE SEQUENCE [LARGE SCALE GENOMIC DNA]</scope>
    <source>
        <strain evidence="9">JCM 1407</strain>
    </source>
</reference>
<dbReference type="EMBL" id="BAAACG010000008">
    <property type="protein sequence ID" value="GAA0738176.1"/>
    <property type="molecule type" value="Genomic_DNA"/>
</dbReference>
<dbReference type="Gene3D" id="3.40.309.10">
    <property type="entry name" value="Aldehyde Dehydrogenase, Chain A, domain 2"/>
    <property type="match status" value="1"/>
</dbReference>
<gene>
    <name evidence="8" type="ORF">GCM10008906_15280</name>
</gene>
<dbReference type="InterPro" id="IPR015590">
    <property type="entry name" value="Aldehyde_DH_dom"/>
</dbReference>
<evidence type="ECO:0000313" key="8">
    <source>
        <dbReference type="EMBL" id="GAA0738176.1"/>
    </source>
</evidence>
<dbReference type="InterPro" id="IPR016160">
    <property type="entry name" value="Ald_DH_CS_CYS"/>
</dbReference>
<evidence type="ECO:0000259" key="7">
    <source>
        <dbReference type="Pfam" id="PF00171"/>
    </source>
</evidence>
<dbReference type="InterPro" id="IPR016163">
    <property type="entry name" value="Ald_DH_C"/>
</dbReference>
<dbReference type="RefSeq" id="WP_343760483.1">
    <property type="nucleotide sequence ID" value="NZ_BAAACG010000008.1"/>
</dbReference>
<dbReference type="Pfam" id="PF00171">
    <property type="entry name" value="Aldedh"/>
    <property type="match status" value="1"/>
</dbReference>
<dbReference type="PANTHER" id="PTHR43570">
    <property type="entry name" value="ALDEHYDE DEHYDROGENASE"/>
    <property type="match status" value="1"/>
</dbReference>
<name>A0ABP3UP16_9CLOT</name>
<evidence type="ECO:0000313" key="9">
    <source>
        <dbReference type="Proteomes" id="UP001501510"/>
    </source>
</evidence>
<dbReference type="InterPro" id="IPR016162">
    <property type="entry name" value="Ald_DH_N"/>
</dbReference>
<feature type="active site" evidence="4">
    <location>
        <position position="210"/>
    </location>
</feature>
<comment type="caution">
    <text evidence="8">The sequence shown here is derived from an EMBL/GenBank/DDBJ whole genome shotgun (WGS) entry which is preliminary data.</text>
</comment>
<evidence type="ECO:0000256" key="3">
    <source>
        <dbReference type="PIRNR" id="PIRNR036492"/>
    </source>
</evidence>
<sequence length="456" mass="51753">MQNVNYTLDNQRKYFDEGNTKEIDFRLEQLKKLKLNIKKNENKLIRALKKDLCKSVFESYTTEIGIVYEEINIAIKNLKKWAKPTKVKTPITNFSAHSYIYSEPFGVVLIISPWNYPIQLLLAPLVGAIAAGNCAVLKPSEIAKETECVLTDMIRDTFDESYISIVNGGAEVSSELLKEKFDYIFFTGGEKVGKIVMKSAAEHLTPVTLELGGKSPCIVDEDADVELSAKRIVWGKFLNAGQTCVAPDYVLAHKKIKERLLDDIKEYISIFFGDNPKKSPDYGRIINEKNFWRLREYIRDGRTFVGGDIDKEELYIAPTVLDNLGWGDLIMKEEVFGPILPVMEYDNLNDAIKLLKKKSKPLAMYLFMKDKKKQQLVINSLSFGGGCINDTVMHLVNPYLPFGGVGSSGVGSYHGKNSFDTFSHKKSILKKSYVIDVEMRYPPYEDKINLARRLMK</sequence>
<comment type="similarity">
    <text evidence="1 3 5">Belongs to the aldehyde dehydrogenase family.</text>
</comment>
<dbReference type="SUPFAM" id="SSF53720">
    <property type="entry name" value="ALDH-like"/>
    <property type="match status" value="1"/>
</dbReference>
<keyword evidence="6" id="KW-0175">Coiled coil</keyword>
<proteinExistence type="inferred from homology"/>
<evidence type="ECO:0000256" key="1">
    <source>
        <dbReference type="ARBA" id="ARBA00009986"/>
    </source>
</evidence>
<dbReference type="Gene3D" id="3.40.605.10">
    <property type="entry name" value="Aldehyde Dehydrogenase, Chain A, domain 1"/>
    <property type="match status" value="1"/>
</dbReference>
<evidence type="ECO:0000256" key="6">
    <source>
        <dbReference type="SAM" id="Coils"/>
    </source>
</evidence>
<keyword evidence="9" id="KW-1185">Reference proteome</keyword>
<feature type="coiled-coil region" evidence="6">
    <location>
        <begin position="23"/>
        <end position="50"/>
    </location>
</feature>
<evidence type="ECO:0000256" key="2">
    <source>
        <dbReference type="ARBA" id="ARBA00023002"/>
    </source>
</evidence>
<accession>A0ABP3UP16</accession>
<dbReference type="InterPro" id="IPR016161">
    <property type="entry name" value="Ald_DH/histidinol_DH"/>
</dbReference>
<protein>
    <recommendedName>
        <fullName evidence="3">Aldehyde dehydrogenase</fullName>
    </recommendedName>
</protein>
<dbReference type="PIRSF" id="PIRSF036492">
    <property type="entry name" value="ALDH"/>
    <property type="match status" value="1"/>
</dbReference>
<dbReference type="InterPro" id="IPR012394">
    <property type="entry name" value="Aldehyde_DH_NAD(P)"/>
</dbReference>
<evidence type="ECO:0000256" key="4">
    <source>
        <dbReference type="PROSITE-ProRule" id="PRU10007"/>
    </source>
</evidence>
<dbReference type="PANTHER" id="PTHR43570:SF16">
    <property type="entry name" value="ALDEHYDE DEHYDROGENASE TYPE III, ISOFORM Q"/>
    <property type="match status" value="1"/>
</dbReference>
<dbReference type="CDD" id="cd07136">
    <property type="entry name" value="ALDH_YwdH-P39616"/>
    <property type="match status" value="1"/>
</dbReference>
<dbReference type="Proteomes" id="UP001501510">
    <property type="component" value="Unassembled WGS sequence"/>
</dbReference>
<evidence type="ECO:0000256" key="5">
    <source>
        <dbReference type="RuleBase" id="RU003345"/>
    </source>
</evidence>
<dbReference type="PROSITE" id="PS00687">
    <property type="entry name" value="ALDEHYDE_DEHYDR_GLU"/>
    <property type="match status" value="1"/>
</dbReference>